<protein>
    <recommendedName>
        <fullName evidence="2">Dinitrogenase iron-molybdenum cofactor biosynthesis domain-containing protein</fullName>
    </recommendedName>
</protein>
<comment type="caution">
    <text evidence="3">The sequence shown here is derived from an EMBL/GenBank/DDBJ whole genome shotgun (WGS) entry which is preliminary data.</text>
</comment>
<dbReference type="InterPro" id="IPR003731">
    <property type="entry name" value="Di-Nase_FeMo-co_biosynth"/>
</dbReference>
<dbReference type="Proteomes" id="UP000217784">
    <property type="component" value="Unassembled WGS sequence"/>
</dbReference>
<dbReference type="EMBL" id="LMVM01000041">
    <property type="protein sequence ID" value="PAV02905.1"/>
    <property type="molecule type" value="Genomic_DNA"/>
</dbReference>
<dbReference type="PANTHER" id="PTHR33937:SF2">
    <property type="entry name" value="DINITROGENASE IRON-MOLYBDENUM COFACTOR BIOSYNTHESIS DOMAIN-CONTAINING PROTEIN"/>
    <property type="match status" value="1"/>
</dbReference>
<reference evidence="3 4" key="1">
    <citation type="journal article" date="2017" name="BMC Genomics">
        <title>Genomic analysis of methanogenic archaea reveals a shift towards energy conservation.</title>
        <authorList>
            <person name="Gilmore S.P."/>
            <person name="Henske J.K."/>
            <person name="Sexton J.A."/>
            <person name="Solomon K.V."/>
            <person name="Seppala S."/>
            <person name="Yoo J.I."/>
            <person name="Huyett L.M."/>
            <person name="Pressman A."/>
            <person name="Cogan J.Z."/>
            <person name="Kivenson V."/>
            <person name="Peng X."/>
            <person name="Tan Y."/>
            <person name="Valentine D.L."/>
            <person name="O'Malley M.A."/>
        </authorList>
    </citation>
    <scope>NUCLEOTIDE SEQUENCE [LARGE SCALE GENOMIC DNA]</scope>
    <source>
        <strain evidence="3 4">M.o.H.</strain>
    </source>
</reference>
<evidence type="ECO:0000313" key="4">
    <source>
        <dbReference type="Proteomes" id="UP000217784"/>
    </source>
</evidence>
<evidence type="ECO:0000259" key="2">
    <source>
        <dbReference type="Pfam" id="PF02579"/>
    </source>
</evidence>
<proteinExistence type="predicted"/>
<feature type="domain" description="Dinitrogenase iron-molybdenum cofactor biosynthesis" evidence="2">
    <location>
        <begin position="13"/>
        <end position="104"/>
    </location>
</feature>
<dbReference type="RefSeq" id="WP_069583216.1">
    <property type="nucleotide sequence ID" value="NZ_LMVM01000041.1"/>
</dbReference>
<dbReference type="AlphaFoldDB" id="A0A2A2H0M1"/>
<dbReference type="OrthoDB" id="25911at2157"/>
<dbReference type="Pfam" id="PF02579">
    <property type="entry name" value="Nitro_FeMo-Co"/>
    <property type="match status" value="1"/>
</dbReference>
<dbReference type="InterPro" id="IPR033913">
    <property type="entry name" value="MTH1175_dom"/>
</dbReference>
<feature type="compositionally biased region" description="Gly residues" evidence="1">
    <location>
        <begin position="118"/>
        <end position="135"/>
    </location>
</feature>
<dbReference type="Gene3D" id="3.30.420.130">
    <property type="entry name" value="Dinitrogenase iron-molybdenum cofactor biosynthesis domain"/>
    <property type="match status" value="1"/>
</dbReference>
<dbReference type="PANTHER" id="PTHR33937">
    <property type="entry name" value="IRON-MOLYBDENUM PROTEIN-RELATED-RELATED"/>
    <property type="match status" value="1"/>
</dbReference>
<name>A0A2A2H0M1_METBR</name>
<evidence type="ECO:0000256" key="1">
    <source>
        <dbReference type="SAM" id="MobiDB-lite"/>
    </source>
</evidence>
<accession>A0A2A2H0M1</accession>
<evidence type="ECO:0000313" key="3">
    <source>
        <dbReference type="EMBL" id="PAV02905.1"/>
    </source>
</evidence>
<gene>
    <name evidence="3" type="ORF">ASJ80_03610</name>
</gene>
<dbReference type="CDD" id="cd00851">
    <property type="entry name" value="MTH1175"/>
    <property type="match status" value="1"/>
</dbReference>
<feature type="region of interest" description="Disordered" evidence="1">
    <location>
        <begin position="112"/>
        <end position="135"/>
    </location>
</feature>
<dbReference type="InterPro" id="IPR036105">
    <property type="entry name" value="DiNase_FeMo-co_biosyn_sf"/>
</dbReference>
<keyword evidence="4" id="KW-1185">Reference proteome</keyword>
<dbReference type="InterPro" id="IPR051840">
    <property type="entry name" value="NifX/NifY_domain"/>
</dbReference>
<dbReference type="SUPFAM" id="SSF53146">
    <property type="entry name" value="Nitrogenase accessory factor-like"/>
    <property type="match status" value="1"/>
</dbReference>
<organism evidence="3 4">
    <name type="scientific">Methanobacterium bryantii</name>
    <dbReference type="NCBI Taxonomy" id="2161"/>
    <lineage>
        <taxon>Archaea</taxon>
        <taxon>Methanobacteriati</taxon>
        <taxon>Methanobacteriota</taxon>
        <taxon>Methanomada group</taxon>
        <taxon>Methanobacteria</taxon>
        <taxon>Methanobacteriales</taxon>
        <taxon>Methanobacteriaceae</taxon>
        <taxon>Methanobacterium</taxon>
    </lineage>
</organism>
<sequence>MKVAVTSMGNSLDSQVSFVFGRCPYFIIADMENGDIKGDSSVENPAINERGGAGIKAAQFIANQEVEVLISGAVGPNAFDILKQVGIKAYMPKPGTVEENLKLLNDGQLEEIATPATGGPGAGGRGMGRGGMGRR</sequence>